<accession>A0AC61NQ44</accession>
<evidence type="ECO:0000313" key="2">
    <source>
        <dbReference type="Proteomes" id="UP000826212"/>
    </source>
</evidence>
<name>A0AC61NQ44_9BACT</name>
<proteinExistence type="predicted"/>
<dbReference type="Proteomes" id="UP000826212">
    <property type="component" value="Chromosome"/>
</dbReference>
<reference evidence="1" key="1">
    <citation type="submission" date="2021-08" db="EMBL/GenBank/DDBJ databases">
        <title>Novel anaerobic bacterium isolated from sea squirt in East Sea, Republic of Korea.</title>
        <authorList>
            <person name="Nguyen T.H."/>
            <person name="Li Z."/>
            <person name="Lee Y.-J."/>
            <person name="Ko J."/>
            <person name="Kim S.-G."/>
        </authorList>
    </citation>
    <scope>NUCLEOTIDE SEQUENCE</scope>
    <source>
        <strain evidence="1">KCTC 25031</strain>
    </source>
</reference>
<evidence type="ECO:0000313" key="1">
    <source>
        <dbReference type="EMBL" id="QZE15814.1"/>
    </source>
</evidence>
<sequence length="516" mass="57350">MLKCKLLLGAASLLSGSMGIAAEKIAEKTNFVVIMCDDVSFDMFGCYGNQNTKTPNIDRLANQGVVFGTAWNSAICSPARAEIMSGCYATTTGSYYNELAIPEGKGKRGQNKKIFNYHTTFSKILNDQGYQTAVAGKWHIGGAEHQDDEVVGFDTYCMWEGVETYEKITGKKWGGGVEIPAKSKSGAGVKSTRYWHPCIIQDHKEVKTTKNDFGPDIFCEFICDFIESASKEENPFLAYYPMTLPHGPYIETPLTTDCGSNNPKKDSRLSNNKRFELMINYVDILVGRVMTTLERSGALENTVIVFTADNGTAVTAKSRGVERAAHVPFIVAGKGVKQRGMTREICDATDVLPTLVGLSSIGYPEGFACDGVDMTPFLTGAKDTHKPVIQAYSASTQMLRTKDHMLEVVDPILGVPNGRFYYCGDSNDGKGYLRAENRESSQETLKMFKKLLSTEYVGLTKDHPYWKTKRGLRFMTKYTKPKVALKHLHNHRDYQVYDEKLVYDESTKWTPASSIK</sequence>
<protein>
    <submittedName>
        <fullName evidence="1">Sulfatase-like hydrolase/transferase</fullName>
    </submittedName>
</protein>
<dbReference type="EMBL" id="CP081303">
    <property type="protein sequence ID" value="QZE15814.1"/>
    <property type="molecule type" value="Genomic_DNA"/>
</dbReference>
<gene>
    <name evidence="1" type="ORF">K4L44_08280</name>
</gene>
<keyword evidence="2" id="KW-1185">Reference proteome</keyword>
<organism evidence="1 2">
    <name type="scientific">Halosquirtibacter laminarini</name>
    <dbReference type="NCBI Taxonomy" id="3374600"/>
    <lineage>
        <taxon>Bacteria</taxon>
        <taxon>Pseudomonadati</taxon>
        <taxon>Bacteroidota</taxon>
        <taxon>Bacteroidia</taxon>
        <taxon>Marinilabiliales</taxon>
        <taxon>Prolixibacteraceae</taxon>
        <taxon>Halosquirtibacter</taxon>
    </lineage>
</organism>